<keyword evidence="3" id="KW-1185">Reference proteome</keyword>
<gene>
    <name evidence="2" type="ORF">PR048_029846</name>
</gene>
<evidence type="ECO:0000313" key="2">
    <source>
        <dbReference type="EMBL" id="KAJ8868330.1"/>
    </source>
</evidence>
<feature type="compositionally biased region" description="Polar residues" evidence="1">
    <location>
        <begin position="441"/>
        <end position="452"/>
    </location>
</feature>
<protein>
    <submittedName>
        <fullName evidence="2">Uncharacterized protein</fullName>
    </submittedName>
</protein>
<feature type="compositionally biased region" description="Polar residues" evidence="1">
    <location>
        <begin position="314"/>
        <end position="327"/>
    </location>
</feature>
<evidence type="ECO:0000313" key="3">
    <source>
        <dbReference type="Proteomes" id="UP001159363"/>
    </source>
</evidence>
<feature type="compositionally biased region" description="Polar residues" evidence="1">
    <location>
        <begin position="335"/>
        <end position="349"/>
    </location>
</feature>
<feature type="region of interest" description="Disordered" evidence="1">
    <location>
        <begin position="1041"/>
        <end position="1068"/>
    </location>
</feature>
<feature type="region of interest" description="Disordered" evidence="1">
    <location>
        <begin position="281"/>
        <end position="300"/>
    </location>
</feature>
<reference evidence="2 3" key="1">
    <citation type="submission" date="2023-02" db="EMBL/GenBank/DDBJ databases">
        <title>LHISI_Scaffold_Assembly.</title>
        <authorList>
            <person name="Stuart O.P."/>
            <person name="Cleave R."/>
            <person name="Magrath M.J.L."/>
            <person name="Mikheyev A.S."/>
        </authorList>
    </citation>
    <scope>NUCLEOTIDE SEQUENCE [LARGE SCALE GENOMIC DNA]</scope>
    <source>
        <strain evidence="2">Daus_M_001</strain>
        <tissue evidence="2">Leg muscle</tissue>
    </source>
</reference>
<dbReference type="EMBL" id="JARBHB010000014">
    <property type="protein sequence ID" value="KAJ8868330.1"/>
    <property type="molecule type" value="Genomic_DNA"/>
</dbReference>
<organism evidence="2 3">
    <name type="scientific">Dryococelus australis</name>
    <dbReference type="NCBI Taxonomy" id="614101"/>
    <lineage>
        <taxon>Eukaryota</taxon>
        <taxon>Metazoa</taxon>
        <taxon>Ecdysozoa</taxon>
        <taxon>Arthropoda</taxon>
        <taxon>Hexapoda</taxon>
        <taxon>Insecta</taxon>
        <taxon>Pterygota</taxon>
        <taxon>Neoptera</taxon>
        <taxon>Polyneoptera</taxon>
        <taxon>Phasmatodea</taxon>
        <taxon>Verophasmatodea</taxon>
        <taxon>Anareolatae</taxon>
        <taxon>Phasmatidae</taxon>
        <taxon>Eurycanthinae</taxon>
        <taxon>Dryococelus</taxon>
    </lineage>
</organism>
<feature type="region of interest" description="Disordered" evidence="1">
    <location>
        <begin position="35"/>
        <end position="57"/>
    </location>
</feature>
<dbReference type="Proteomes" id="UP001159363">
    <property type="component" value="Chromosome 13"/>
</dbReference>
<name>A0ABQ9G799_9NEOP</name>
<feature type="region of interest" description="Disordered" evidence="1">
    <location>
        <begin position="432"/>
        <end position="452"/>
    </location>
</feature>
<proteinExistence type="predicted"/>
<feature type="region of interest" description="Disordered" evidence="1">
    <location>
        <begin position="314"/>
        <end position="355"/>
    </location>
</feature>
<evidence type="ECO:0000256" key="1">
    <source>
        <dbReference type="SAM" id="MobiDB-lite"/>
    </source>
</evidence>
<sequence>MGRTGIRTQVLQMGFRRILTEPLLSVQKPVGPRWCSDQTTRLPSKRTGFDSQRGNHARRGSWSKSFLGILQLPPPLHSRAAPYLASPSSGQISAHLKPNRLRKFRGIQQPIRHEALFQNSPQIVSEPVCLYLKRATSCATRSTRCSRVWRQLAWTTIRKVTHGRCALGIAEQVRASLLYGRRVAACDTAGNTQAGQGRRAPLAWRGDPVIECGHKETPLTGYKAACRRGALPTSHRQITPPKRPDLVLPTSSCHRSRLSMVQVPQFCNVLEFSGLPLTPSRIFTPQTPRPPSSRNLPSSSSVLFADVPRCTARRSSTALSQSASTEKPPTPRPLLSQNILASPPKSSASPERGRRRDCDAILATGTRAGLPVGRGGSRWIPPARERRTLMEIALRIPKAESESQTHTKTRIEHKLEGMGHQAGTQFITQQFSQKRLGRTGQPATQDSQASLTSDLYPLTERVNSRPALSHNHDLCPVAPTFSPIRDRMILVPNQDPSSSELERSKYSVSILDPISDRDSEPRHCNRAKLVELRRTREVKEAAGKAERRMEGARVCEAELVASSIHQTAFGRAPQGLEAFRREQGSIPGGVASGFSHVGIVPDDAAVFLVYLPFLMLLHSNAAPYLHRFTLIGSQDLDREKVTNTGQWRGNHRRVSPAGRLAPFQPCNCSAAFDLRIVAGDVPQGAHCRYYMAVRGLGRPPRPLCSSLPPPPPDPNCLAAHHVHIYTWNYFPSVVVNFTGRTPPAARCAPPKAGRRNREWTIVVRSQVGILLDDWSAGFLGYLLFPPHPSFRRRSIFTDITLIAVKSHPNLFTHSQCVGLRRAILAVPQLSDDLLTPTIATEEFRATHSTPTRCDGICFILIGYRSSQHNSSHYCGTSLKKTPATSVAVLWRVAKPSGIFQEFINASGCPYNCGLMHVFALMADILNISFSGGDKLSHVSYCARCSGGLLPPQRRPVDAGWGWDCRGSPLGAKDLSLASNTWCGGLSSYMSECNRDRRQFLRCERVHLIGCARIWEHASGLQRAAKHSLLAGCRLTIRSSDGMKGRGKQGVIPEKTRRPAASSSTIPTCENPGVNRPGIRFSLVEGEQANRLDTASKNFSLHIVSRPEEFTGRPTKASRLESTFGFILESATVRWLLLRYNPFTGNNFINGDLGKNVISLEANHLAKRSTLSEESKLGVLRESRAGGQSLTRWTKIRSGLGVREGGAYRKTSSGIGAGGIGTPSRSLQHFFAALRHFCFVIESRTGYIALCTHTTGHPSSPVGTMLGGDSCHDRGLGYLLRSTPHLIGSTVVSVKSPRRNFCLRQWIALREGDGGLSEALSSDVRALSRDRLARMGRRGGGRGWLAGGDEVRKKAVPRCHNKLVVSPRQEPASRADPLSTTLFITPHRQTPSTTQTLPGDHCVADNRPARKTNVESRVTWSEVKLAPRLQWGSKVLRCRTGSLFGEVFVAGEVMRVLPAGWQLPRLPGVAYTLTASPSALA</sequence>
<comment type="caution">
    <text evidence="2">The sequence shown here is derived from an EMBL/GenBank/DDBJ whole genome shotgun (WGS) entry which is preliminary data.</text>
</comment>
<accession>A0ABQ9G799</accession>